<dbReference type="Proteomes" id="UP000308697">
    <property type="component" value="Unassembled WGS sequence"/>
</dbReference>
<evidence type="ECO:0000313" key="5">
    <source>
        <dbReference type="Proteomes" id="UP000308697"/>
    </source>
</evidence>
<keyword evidence="5" id="KW-1185">Reference proteome</keyword>
<evidence type="ECO:0000313" key="4">
    <source>
        <dbReference type="EMBL" id="TJZ58647.1"/>
    </source>
</evidence>
<dbReference type="GO" id="GO:0031956">
    <property type="term" value="F:medium-chain fatty acid-CoA ligase activity"/>
    <property type="evidence" value="ECO:0007669"/>
    <property type="project" value="TreeGrafter"/>
</dbReference>
<dbReference type="SUPFAM" id="SSF56801">
    <property type="entry name" value="Acetyl-CoA synthetase-like"/>
    <property type="match status" value="1"/>
</dbReference>
<comment type="similarity">
    <text evidence="1">Belongs to the ATP-dependent AMP-binding enzyme family.</text>
</comment>
<dbReference type="RefSeq" id="WP_136737600.1">
    <property type="nucleotide sequence ID" value="NZ_SUMB01000001.1"/>
</dbReference>
<name>A0A4U0NVB6_9ACTN</name>
<dbReference type="Pfam" id="PF13193">
    <property type="entry name" value="AMP-binding_C"/>
    <property type="match status" value="1"/>
</dbReference>
<dbReference type="InterPro" id="IPR025110">
    <property type="entry name" value="AMP-bd_C"/>
</dbReference>
<dbReference type="PANTHER" id="PTHR43201:SF8">
    <property type="entry name" value="ACYL-COA SYNTHETASE FAMILY MEMBER 3"/>
    <property type="match status" value="1"/>
</dbReference>
<dbReference type="InterPro" id="IPR020845">
    <property type="entry name" value="AMP-binding_CS"/>
</dbReference>
<dbReference type="NCBIfam" id="NF005858">
    <property type="entry name" value="PRK07787.1"/>
    <property type="match status" value="1"/>
</dbReference>
<sequence length="486" mass="50664">MNVLFPALCDGSPTPALRFGDRALSYGQLAAVAGPLADRIGGATRVAIWATATLETSVGVVAALLAGVPAVPVNPKSGESELAHIVADSAPSLVLAEPGADLPEALAALPRVDVEAAEPPEGSEPVALPYEPGDEAPALIVYTSGTTGPPKGVVIPRRAIAHTLDALADAWQWTADDVLVHALPLFHVHGLILGILGPLRRGGSVHHLGRFSADGVARELSADATMLFGVPTMYHRLAVEAGRDPVLAKALSRARLLVSGSAALPLTDHERIAAASGRRVIERYGMTETLMNTSVRADGPEATGTVGVPLPGVYVRLVDDAGQPIETSDGETVGEIQVRGPNLFVEYLNRPDATAAAFDGGWFRTGDMALRDAGGNYRIVGRKATDLIKSGGYKIGAGEIENALLAHPGVAEAAVTGEPDEDLGERIVAWIVPETGPDAGAPPSAQELADHVAAQLAPHKRPRTVHFLDALPRNDMGKILKRELHV</sequence>
<proteinExistence type="inferred from homology"/>
<evidence type="ECO:0000259" key="2">
    <source>
        <dbReference type="Pfam" id="PF00501"/>
    </source>
</evidence>
<feature type="domain" description="AMP-binding enzyme C-terminal" evidence="3">
    <location>
        <begin position="399"/>
        <end position="478"/>
    </location>
</feature>
<evidence type="ECO:0000256" key="1">
    <source>
        <dbReference type="ARBA" id="ARBA00006432"/>
    </source>
</evidence>
<dbReference type="Gene3D" id="3.30.300.30">
    <property type="match status" value="1"/>
</dbReference>
<organism evidence="4 5">
    <name type="scientific">Streptomyces piniterrae</name>
    <dbReference type="NCBI Taxonomy" id="2571125"/>
    <lineage>
        <taxon>Bacteria</taxon>
        <taxon>Bacillati</taxon>
        <taxon>Actinomycetota</taxon>
        <taxon>Actinomycetes</taxon>
        <taxon>Kitasatosporales</taxon>
        <taxon>Streptomycetaceae</taxon>
        <taxon>Streptomyces</taxon>
    </lineage>
</organism>
<reference evidence="4 5" key="1">
    <citation type="submission" date="2019-04" db="EMBL/GenBank/DDBJ databases">
        <title>Streptomyces piniterrae sp. nov., a heliquinomycin-producing actinomycete isolated from rhizosphere soil of Pinus yunnanensis.</title>
        <authorList>
            <person name="Zhuang X."/>
            <person name="Zhao J."/>
        </authorList>
    </citation>
    <scope>NUCLEOTIDE SEQUENCE [LARGE SCALE GENOMIC DNA]</scope>
    <source>
        <strain evidence="5">jys28</strain>
    </source>
</reference>
<gene>
    <name evidence="4" type="ORF">FCH28_00165</name>
</gene>
<dbReference type="GO" id="GO:0006631">
    <property type="term" value="P:fatty acid metabolic process"/>
    <property type="evidence" value="ECO:0007669"/>
    <property type="project" value="TreeGrafter"/>
</dbReference>
<dbReference type="AlphaFoldDB" id="A0A4U0NVB6"/>
<dbReference type="OrthoDB" id="5168424at2"/>
<feature type="domain" description="AMP-dependent synthetase/ligase" evidence="2">
    <location>
        <begin position="15"/>
        <end position="348"/>
    </location>
</feature>
<comment type="caution">
    <text evidence="4">The sequence shown here is derived from an EMBL/GenBank/DDBJ whole genome shotgun (WGS) entry which is preliminary data.</text>
</comment>
<dbReference type="CDD" id="cd05941">
    <property type="entry name" value="MCS"/>
    <property type="match status" value="1"/>
</dbReference>
<dbReference type="InterPro" id="IPR000873">
    <property type="entry name" value="AMP-dep_synth/lig_dom"/>
</dbReference>
<dbReference type="Pfam" id="PF00501">
    <property type="entry name" value="AMP-binding"/>
    <property type="match status" value="1"/>
</dbReference>
<dbReference type="PANTHER" id="PTHR43201">
    <property type="entry name" value="ACYL-COA SYNTHETASE"/>
    <property type="match status" value="1"/>
</dbReference>
<dbReference type="Gene3D" id="3.40.50.12780">
    <property type="entry name" value="N-terminal domain of ligase-like"/>
    <property type="match status" value="1"/>
</dbReference>
<protein>
    <submittedName>
        <fullName evidence="4">Acyl-CoA synthetase</fullName>
    </submittedName>
</protein>
<dbReference type="InterPro" id="IPR042099">
    <property type="entry name" value="ANL_N_sf"/>
</dbReference>
<evidence type="ECO:0000259" key="3">
    <source>
        <dbReference type="Pfam" id="PF13193"/>
    </source>
</evidence>
<dbReference type="PROSITE" id="PS00455">
    <property type="entry name" value="AMP_BINDING"/>
    <property type="match status" value="1"/>
</dbReference>
<dbReference type="InterPro" id="IPR045851">
    <property type="entry name" value="AMP-bd_C_sf"/>
</dbReference>
<accession>A0A4U0NVB6</accession>
<dbReference type="EMBL" id="SUMB01000001">
    <property type="protein sequence ID" value="TJZ58647.1"/>
    <property type="molecule type" value="Genomic_DNA"/>
</dbReference>